<reference evidence="10" key="1">
    <citation type="submission" date="2025-08" db="UniProtKB">
        <authorList>
            <consortium name="Ensembl"/>
        </authorList>
    </citation>
    <scope>IDENTIFICATION</scope>
</reference>
<evidence type="ECO:0000256" key="7">
    <source>
        <dbReference type="PROSITE-ProRule" id="PRU00108"/>
    </source>
</evidence>
<organism evidence="10 11">
    <name type="scientific">Neogobius melanostomus</name>
    <name type="common">round goby</name>
    <dbReference type="NCBI Taxonomy" id="47308"/>
    <lineage>
        <taxon>Eukaryota</taxon>
        <taxon>Metazoa</taxon>
        <taxon>Chordata</taxon>
        <taxon>Craniata</taxon>
        <taxon>Vertebrata</taxon>
        <taxon>Euteleostomi</taxon>
        <taxon>Actinopterygii</taxon>
        <taxon>Neopterygii</taxon>
        <taxon>Teleostei</taxon>
        <taxon>Neoteleostei</taxon>
        <taxon>Acanthomorphata</taxon>
        <taxon>Gobiaria</taxon>
        <taxon>Gobiiformes</taxon>
        <taxon>Gobioidei</taxon>
        <taxon>Gobiidae</taxon>
        <taxon>Benthophilinae</taxon>
        <taxon>Neogobiini</taxon>
        <taxon>Neogobius</taxon>
    </lineage>
</organism>
<dbReference type="GO" id="GO:0000978">
    <property type="term" value="F:RNA polymerase II cis-regulatory region sequence-specific DNA binding"/>
    <property type="evidence" value="ECO:0007669"/>
    <property type="project" value="TreeGrafter"/>
</dbReference>
<sequence length="330" mass="37350">MSADHGNRRAGDLNPFQMYHEGSLSMNAMVNSDYGAPDAPNYLKSAESVSREDKCVAILTHRRKRTNFTSQQIQVLEKVYSDTKYPDIYLRERLEALTGLPESRIQVWFQNRRAKSRRQIGSSLSKQSINPTLTPCNFIPVRKVNSHTAETHGLGFGHEENFSGKIPQSSEDTHRTAVLSKHNYEKPSASCLYDKDNSRQKPDEMPRLELSVNVPCYNVQLYLKGHEHQPEANMAANIQASKVVDYDNFPPNKTIGPEMKVVIPPIPMQSNFNRSQGPPPKETGRHLQYSQIRPTGINHFPPIHPKEGKDFSDSDSDWENEAIIGFSGFL</sequence>
<dbReference type="SMART" id="SM00389">
    <property type="entry name" value="HOX"/>
    <property type="match status" value="1"/>
</dbReference>
<dbReference type="InterPro" id="IPR009057">
    <property type="entry name" value="Homeodomain-like_sf"/>
</dbReference>
<keyword evidence="11" id="KW-1185">Reference proteome</keyword>
<feature type="DNA-binding region" description="Homeobox" evidence="7">
    <location>
        <begin position="61"/>
        <end position="120"/>
    </location>
</feature>
<evidence type="ECO:0000256" key="4">
    <source>
        <dbReference type="ARBA" id="ARBA00023125"/>
    </source>
</evidence>
<evidence type="ECO:0000256" key="2">
    <source>
        <dbReference type="ARBA" id="ARBA00005733"/>
    </source>
</evidence>
<dbReference type="GO" id="GO:0005634">
    <property type="term" value="C:nucleus"/>
    <property type="evidence" value="ECO:0007669"/>
    <property type="project" value="UniProtKB-SubCell"/>
</dbReference>
<evidence type="ECO:0000313" key="11">
    <source>
        <dbReference type="Proteomes" id="UP000694523"/>
    </source>
</evidence>
<evidence type="ECO:0000256" key="3">
    <source>
        <dbReference type="ARBA" id="ARBA00022473"/>
    </source>
</evidence>
<dbReference type="GO" id="GO:0001228">
    <property type="term" value="F:DNA-binding transcription activator activity, RNA polymerase II-specific"/>
    <property type="evidence" value="ECO:0007669"/>
    <property type="project" value="InterPro"/>
</dbReference>
<dbReference type="SUPFAM" id="SSF46689">
    <property type="entry name" value="Homeodomain-like"/>
    <property type="match status" value="1"/>
</dbReference>
<protein>
    <submittedName>
        <fullName evidence="10">Mix paired-like homeobox</fullName>
    </submittedName>
</protein>
<dbReference type="AlphaFoldDB" id="A0A8C6WJ84"/>
<evidence type="ECO:0000256" key="1">
    <source>
        <dbReference type="ARBA" id="ARBA00004123"/>
    </source>
</evidence>
<dbReference type="PROSITE" id="PS50071">
    <property type="entry name" value="HOMEOBOX_2"/>
    <property type="match status" value="1"/>
</dbReference>
<evidence type="ECO:0000259" key="9">
    <source>
        <dbReference type="PROSITE" id="PS50071"/>
    </source>
</evidence>
<keyword evidence="3" id="KW-0217">Developmental protein</keyword>
<dbReference type="PANTHER" id="PTHR47656:SF1">
    <property type="entry name" value="HOMEOBOX PROTEIN MIXL1"/>
    <property type="match status" value="1"/>
</dbReference>
<dbReference type="Pfam" id="PF00046">
    <property type="entry name" value="Homeodomain"/>
    <property type="match status" value="1"/>
</dbReference>
<dbReference type="InterPro" id="IPR001356">
    <property type="entry name" value="HD"/>
</dbReference>
<name>A0A8C6WJ84_9GOBI</name>
<evidence type="ECO:0000313" key="10">
    <source>
        <dbReference type="Ensembl" id="ENSNMLP00000010948.1"/>
    </source>
</evidence>
<comment type="similarity">
    <text evidence="2">Belongs to the paired homeobox family.</text>
</comment>
<comment type="subcellular location">
    <subcellularLocation>
        <location evidence="1 7 8">Nucleus</location>
    </subcellularLocation>
</comment>
<dbReference type="GO" id="GO:0002244">
    <property type="term" value="P:hematopoietic progenitor cell differentiation"/>
    <property type="evidence" value="ECO:0007669"/>
    <property type="project" value="InterPro"/>
</dbReference>
<proteinExistence type="inferred from homology"/>
<dbReference type="FunFam" id="1.10.10.60:FF:000312">
    <property type="entry name" value="Mix-type homeobox gene 1"/>
    <property type="match status" value="1"/>
</dbReference>
<dbReference type="CDD" id="cd00086">
    <property type="entry name" value="homeodomain"/>
    <property type="match status" value="1"/>
</dbReference>
<accession>A0A8C6WJ84</accession>
<keyword evidence="5 7" id="KW-0371">Homeobox</keyword>
<dbReference type="InterPro" id="IPR042917">
    <property type="entry name" value="MIXL1"/>
</dbReference>
<reference evidence="10" key="2">
    <citation type="submission" date="2025-09" db="UniProtKB">
        <authorList>
            <consortium name="Ensembl"/>
        </authorList>
    </citation>
    <scope>IDENTIFICATION</scope>
</reference>
<dbReference type="Proteomes" id="UP000694523">
    <property type="component" value="Unplaced"/>
</dbReference>
<keyword evidence="4 7" id="KW-0238">DNA-binding</keyword>
<dbReference type="Gene3D" id="1.10.10.60">
    <property type="entry name" value="Homeodomain-like"/>
    <property type="match status" value="1"/>
</dbReference>
<keyword evidence="6 7" id="KW-0539">Nucleus</keyword>
<evidence type="ECO:0000256" key="6">
    <source>
        <dbReference type="ARBA" id="ARBA00023242"/>
    </source>
</evidence>
<evidence type="ECO:0000256" key="5">
    <source>
        <dbReference type="ARBA" id="ARBA00023155"/>
    </source>
</evidence>
<dbReference type="PANTHER" id="PTHR47656">
    <property type="entry name" value="HOMEOBOX PROTEIN MIXL"/>
    <property type="match status" value="1"/>
</dbReference>
<evidence type="ECO:0000256" key="8">
    <source>
        <dbReference type="RuleBase" id="RU000682"/>
    </source>
</evidence>
<feature type="domain" description="Homeobox" evidence="9">
    <location>
        <begin position="59"/>
        <end position="119"/>
    </location>
</feature>
<dbReference type="GO" id="GO:0001706">
    <property type="term" value="P:endoderm formation"/>
    <property type="evidence" value="ECO:0007669"/>
    <property type="project" value="TreeGrafter"/>
</dbReference>
<dbReference type="Ensembl" id="ENSNMLT00000012390.1">
    <property type="protein sequence ID" value="ENSNMLP00000010948.1"/>
    <property type="gene ID" value="ENSNMLG00000007542.1"/>
</dbReference>